<organism evidence="1 2">
    <name type="scientific">Ogataea parapolymorpha (strain ATCC 26012 / BCRC 20466 / JCM 22074 / NRRL Y-7560 / DL-1)</name>
    <name type="common">Yeast</name>
    <name type="synonym">Hansenula polymorpha</name>
    <dbReference type="NCBI Taxonomy" id="871575"/>
    <lineage>
        <taxon>Eukaryota</taxon>
        <taxon>Fungi</taxon>
        <taxon>Dikarya</taxon>
        <taxon>Ascomycota</taxon>
        <taxon>Saccharomycotina</taxon>
        <taxon>Pichiomycetes</taxon>
        <taxon>Pichiales</taxon>
        <taxon>Pichiaceae</taxon>
        <taxon>Ogataea</taxon>
    </lineage>
</organism>
<proteinExistence type="predicted"/>
<sequence>MSVIVDMGILYSIANGFSLGLFDKVRKMLVSNNADVEILHFSDFEQESPQRTRLCPMIRMNAVQKSRAKPFSAINTCIDLPENGPSSSIDGSKIADVQSYYPRQLSSPVQAMALPELSRTVSDISNQSSRADTSESIAAFQIVFDDHIMPGTVAR</sequence>
<evidence type="ECO:0000313" key="2">
    <source>
        <dbReference type="Proteomes" id="UP000008673"/>
    </source>
</evidence>
<accession>W1QI83</accession>
<dbReference type="OrthoDB" id="3990967at2759"/>
<dbReference type="AlphaFoldDB" id="W1QI83"/>
<protein>
    <submittedName>
        <fullName evidence="1">Uncharacterized protein</fullName>
    </submittedName>
</protein>
<gene>
    <name evidence="1" type="ORF">HPODL_04825</name>
</gene>
<name>W1QI83_OGAPD</name>
<dbReference type="HOGENOM" id="CLU_1696020_0_0_1"/>
<reference evidence="1 2" key="1">
    <citation type="journal article" date="2013" name="BMC Genomics">
        <title>Genome sequence and analysis of methylotrophic yeast Hansenula polymorpha DL1.</title>
        <authorList>
            <person name="Ravin N.V."/>
            <person name="Eldarov M.A."/>
            <person name="Kadnikov V.V."/>
            <person name="Beletsky A.V."/>
            <person name="Schneider J."/>
            <person name="Mardanova E.S."/>
            <person name="Smekalova E.M."/>
            <person name="Zvereva M.I."/>
            <person name="Dontsova O.A."/>
            <person name="Mardanov A.V."/>
            <person name="Skryabin K.G."/>
        </authorList>
    </citation>
    <scope>NUCLEOTIDE SEQUENCE [LARGE SCALE GENOMIC DNA]</scope>
    <source>
        <strain evidence="2">ATCC 26012 / BCRC 20466 / JCM 22074 / NRRL Y-7560 / DL-1</strain>
    </source>
</reference>
<dbReference type="RefSeq" id="XP_013936651.1">
    <property type="nucleotide sequence ID" value="XM_014081176.1"/>
</dbReference>
<evidence type="ECO:0000313" key="1">
    <source>
        <dbReference type="EMBL" id="ESX02065.1"/>
    </source>
</evidence>
<comment type="caution">
    <text evidence="1">The sequence shown here is derived from an EMBL/GenBank/DDBJ whole genome shotgun (WGS) entry which is preliminary data.</text>
</comment>
<keyword evidence="2" id="KW-1185">Reference proteome</keyword>
<dbReference type="EMBL" id="AEOI02000004">
    <property type="protein sequence ID" value="ESX02065.1"/>
    <property type="molecule type" value="Genomic_DNA"/>
</dbReference>
<dbReference type="Proteomes" id="UP000008673">
    <property type="component" value="Unassembled WGS sequence"/>
</dbReference>
<dbReference type="KEGG" id="opa:HPODL_04825"/>
<dbReference type="GeneID" id="25774248"/>